<feature type="chain" id="PRO_5043003419" evidence="1">
    <location>
        <begin position="24"/>
        <end position="430"/>
    </location>
</feature>
<feature type="signal peptide" evidence="1">
    <location>
        <begin position="1"/>
        <end position="23"/>
    </location>
</feature>
<name>A0AAP4PWW5_9BACT</name>
<dbReference type="RefSeq" id="WP_175530662.1">
    <property type="nucleotide sequence ID" value="NZ_JABWGL010000001.1"/>
</dbReference>
<dbReference type="InterPro" id="IPR008439">
    <property type="entry name" value="Campylo_MOMP"/>
</dbReference>
<evidence type="ECO:0000313" key="3">
    <source>
        <dbReference type="Proteomes" id="UP001171508"/>
    </source>
</evidence>
<keyword evidence="1" id="KW-0732">Signal</keyword>
<dbReference type="EMBL" id="JAQJJM010000001">
    <property type="protein sequence ID" value="MDN5131215.1"/>
    <property type="molecule type" value="Genomic_DNA"/>
</dbReference>
<reference evidence="2" key="1">
    <citation type="journal article" date="2023" name="Microorganisms">
        <title>Genomic Characterization of Arcobacter butzleri Strains Isolated from Various Sources in Lithuania.</title>
        <authorList>
            <person name="Uljanovas D."/>
            <person name="Golz G."/>
            <person name="Fleischmann S."/>
            <person name="Kudirkiene E."/>
            <person name="Kasetiene N."/>
            <person name="Grineviciene A."/>
            <person name="Tamuleviciene E."/>
            <person name="Aksomaitiene J."/>
            <person name="Alter T."/>
            <person name="Malakauskas M."/>
        </authorList>
    </citation>
    <scope>NUCLEOTIDE SEQUENCE</scope>
    <source>
        <strain evidence="2">H19</strain>
    </source>
</reference>
<dbReference type="Gene3D" id="2.40.160.10">
    <property type="entry name" value="Porin"/>
    <property type="match status" value="1"/>
</dbReference>
<protein>
    <submittedName>
        <fullName evidence="2">Major outer membrane protein</fullName>
    </submittedName>
</protein>
<accession>A0AAP4PWW5</accession>
<evidence type="ECO:0000256" key="1">
    <source>
        <dbReference type="SAM" id="SignalP"/>
    </source>
</evidence>
<organism evidence="2 3">
    <name type="scientific">Aliarcobacter butzleri</name>
    <dbReference type="NCBI Taxonomy" id="28197"/>
    <lineage>
        <taxon>Bacteria</taxon>
        <taxon>Pseudomonadati</taxon>
        <taxon>Campylobacterota</taxon>
        <taxon>Epsilonproteobacteria</taxon>
        <taxon>Campylobacterales</taxon>
        <taxon>Arcobacteraceae</taxon>
        <taxon>Aliarcobacter</taxon>
    </lineage>
</organism>
<dbReference type="Pfam" id="PF05538">
    <property type="entry name" value="Campylo_MOMP"/>
    <property type="match status" value="1"/>
</dbReference>
<evidence type="ECO:0000313" key="2">
    <source>
        <dbReference type="EMBL" id="MDN5131215.1"/>
    </source>
</evidence>
<gene>
    <name evidence="2" type="ORF">PJV92_00610</name>
</gene>
<dbReference type="Proteomes" id="UP001171508">
    <property type="component" value="Unassembled WGS sequence"/>
</dbReference>
<sequence>MRKISKLSLVAAVAVAGFSTANAQPLEEAIKNVEVSGSVVYRYDNFDDDKGTFGNEHHSEKNKYKIGLNLTSKVNDYVKFNSRFLVANGANNGEFAELDAHKGSDTNPDVTLSHANFAFTGIQNTTVIAGKQGLATPYTVAIDSDGNEETGTGVLALSSVGPVTAGAGYFNQTNLDKSGNINGTKFANNSIYNVTKVDEISSTAFTAGENLGSRDIYVATLQADLSPVKLESWYLDIADTLDSYTLVAKADFKPSTDSKIGVEARYVSLTLDNGKKAGLDSNDNEMYRLAVTGNLGIFNAKVGYTGTSNKGGLTAFDQDAENATLGWNLSSNGIADADYWQGVLGVNILDNLNLSANYGNLKADRPSGKNNGNYKDLEVEEVFGQLTYKMSKNLSTYLRYGTYEEKYKNNGDKETYSDQNRGRIQVEYTF</sequence>
<proteinExistence type="predicted"/>
<comment type="caution">
    <text evidence="2">The sequence shown here is derived from an EMBL/GenBank/DDBJ whole genome shotgun (WGS) entry which is preliminary data.</text>
</comment>
<dbReference type="AlphaFoldDB" id="A0AAP4PWW5"/>
<reference evidence="2" key="2">
    <citation type="submission" date="2023-01" db="EMBL/GenBank/DDBJ databases">
        <authorList>
            <person name="Uljanovas D."/>
        </authorList>
    </citation>
    <scope>NUCLEOTIDE SEQUENCE</scope>
    <source>
        <strain evidence="2">H19</strain>
    </source>
</reference>
<dbReference type="InterPro" id="IPR023614">
    <property type="entry name" value="Porin_dom_sf"/>
</dbReference>
<dbReference type="SUPFAM" id="SSF56935">
    <property type="entry name" value="Porins"/>
    <property type="match status" value="1"/>
</dbReference>